<protein>
    <recommendedName>
        <fullName evidence="2">Guanylate cyclase domain-containing protein</fullName>
    </recommendedName>
</protein>
<dbReference type="PROSITE" id="PS50125">
    <property type="entry name" value="GUANYLATE_CYCLASE_2"/>
    <property type="match status" value="1"/>
</dbReference>
<dbReference type="CDD" id="cd07302">
    <property type="entry name" value="CHD"/>
    <property type="match status" value="1"/>
</dbReference>
<keyword evidence="1" id="KW-1133">Transmembrane helix</keyword>
<dbReference type="PANTHER" id="PTHR43081">
    <property type="entry name" value="ADENYLATE CYCLASE, TERMINAL-DIFFERENTIATION SPECIFIC-RELATED"/>
    <property type="match status" value="1"/>
</dbReference>
<dbReference type="Gene3D" id="3.30.70.1230">
    <property type="entry name" value="Nucleotide cyclase"/>
    <property type="match status" value="1"/>
</dbReference>
<feature type="transmembrane region" description="Helical" evidence="1">
    <location>
        <begin position="306"/>
        <end position="327"/>
    </location>
</feature>
<reference evidence="3 4" key="1">
    <citation type="submission" date="2022-08" db="EMBL/GenBank/DDBJ databases">
        <title>Genome Sequence of the sulphate-reducing bacterium, Pseudodesulfovibrio sp. SYK.</title>
        <authorList>
            <person name="Kondo R."/>
            <person name="Kataoka T."/>
        </authorList>
    </citation>
    <scope>NUCLEOTIDE SEQUENCE [LARGE SCALE GENOMIC DNA]</scope>
    <source>
        <strain evidence="3 4">SYK</strain>
    </source>
</reference>
<dbReference type="InterPro" id="IPR029787">
    <property type="entry name" value="Nucleotide_cyclase"/>
</dbReference>
<evidence type="ECO:0000259" key="2">
    <source>
        <dbReference type="PROSITE" id="PS50125"/>
    </source>
</evidence>
<proteinExistence type="predicted"/>
<dbReference type="InterPro" id="IPR050697">
    <property type="entry name" value="Adenylyl/Guanylyl_Cyclase_3/4"/>
</dbReference>
<keyword evidence="4" id="KW-1185">Reference proteome</keyword>
<dbReference type="InterPro" id="IPR029151">
    <property type="entry name" value="Sensor-like_sf"/>
</dbReference>
<accession>A0ABM8B3E3</accession>
<dbReference type="CDD" id="cd18773">
    <property type="entry name" value="PDC1_HK_sensor"/>
    <property type="match status" value="1"/>
</dbReference>
<dbReference type="EMBL" id="AP026709">
    <property type="protein sequence ID" value="BDQ38334.1"/>
    <property type="molecule type" value="Genomic_DNA"/>
</dbReference>
<dbReference type="SUPFAM" id="SSF55073">
    <property type="entry name" value="Nucleotide cyclase"/>
    <property type="match status" value="1"/>
</dbReference>
<dbReference type="Gene3D" id="3.30.450.20">
    <property type="entry name" value="PAS domain"/>
    <property type="match status" value="2"/>
</dbReference>
<dbReference type="SMART" id="SM00044">
    <property type="entry name" value="CYCc"/>
    <property type="match status" value="1"/>
</dbReference>
<sequence>MLVCLIVGACAFTLYQSNKNHVESLEAEKTSNTVYSLLQLLKFEFENIVADVRLLSKMQESQQVFTSHMTAILAKNLLFFSLDKKTYDNIRYLDRQGMELFRIDYHEGNPSVAENMALQDKGRRYYHKGSRKLKVGELYISALDLDTNSCDPGAIPKPIMRIAAPLFDSEGTRHGVVMLNYFGDHLCRIMELGTEGSSEKPMLLNDKGYWLRSNDADKEWGFMREGGKDLTFQASFPKEWDNIVNTVNGQIRTKNGLFTYATIDPGEFISELAGIQITSDAGKWIIMIHVPVAKLTARPKAYLAKMSMVLIPLSILIMAGIYSICLFRQTNKQAQLDIIEQQASYARFVPKEFLALLGKGRYRDLALNSHANHEMCILFSDIRSYTKLSEDMTHLDVIQFLNEYFLTVNEPIADNKGFVDSFHGDALLALFKDGNAEGATQAAIAMQHRIKRFNTNRAAKAKKPIASGIGIHYGEVTLGALGTNERLQATVIGDVVNLAARIESCTKTFGVNIVISDSVYKKLPDPTAFNLREIDTVRVKGKQIPVALYEVFDADPEPLIAEKKSLLPSFKQALGLYRQGDFNEAAELFKLCMKKCPGDTISPIFFKRCKTMMRIPPGDGWTGISTL</sequence>
<evidence type="ECO:0000313" key="3">
    <source>
        <dbReference type="EMBL" id="BDQ38334.1"/>
    </source>
</evidence>
<dbReference type="PANTHER" id="PTHR43081:SF1">
    <property type="entry name" value="ADENYLATE CYCLASE, TERMINAL-DIFFERENTIATION SPECIFIC"/>
    <property type="match status" value="1"/>
</dbReference>
<dbReference type="InterPro" id="IPR048760">
    <property type="entry name" value="VP0354-like_sensor_dom"/>
</dbReference>
<feature type="domain" description="Guanylate cyclase" evidence="2">
    <location>
        <begin position="376"/>
        <end position="503"/>
    </location>
</feature>
<dbReference type="Proteomes" id="UP001317742">
    <property type="component" value="Chromosome"/>
</dbReference>
<name>A0ABM8B3E3_9BACT</name>
<evidence type="ECO:0000313" key="4">
    <source>
        <dbReference type="Proteomes" id="UP001317742"/>
    </source>
</evidence>
<keyword evidence="1" id="KW-0472">Membrane</keyword>
<organism evidence="3 4">
    <name type="scientific">Pseudodesulfovibrio nedwellii</name>
    <dbReference type="NCBI Taxonomy" id="2973072"/>
    <lineage>
        <taxon>Bacteria</taxon>
        <taxon>Pseudomonadati</taxon>
        <taxon>Thermodesulfobacteriota</taxon>
        <taxon>Desulfovibrionia</taxon>
        <taxon>Desulfovibrionales</taxon>
        <taxon>Desulfovibrionaceae</taxon>
    </lineage>
</organism>
<gene>
    <name evidence="3" type="ORF">SYK_26940</name>
</gene>
<dbReference type="Pfam" id="PF21623">
    <property type="entry name" value="HK_sensor_dom_bact"/>
    <property type="match status" value="1"/>
</dbReference>
<dbReference type="SUPFAM" id="SSF103190">
    <property type="entry name" value="Sensory domain-like"/>
    <property type="match status" value="2"/>
</dbReference>
<evidence type="ECO:0000256" key="1">
    <source>
        <dbReference type="SAM" id="Phobius"/>
    </source>
</evidence>
<dbReference type="InterPro" id="IPR001054">
    <property type="entry name" value="A/G_cyclase"/>
</dbReference>
<dbReference type="Pfam" id="PF00211">
    <property type="entry name" value="Guanylate_cyc"/>
    <property type="match status" value="1"/>
</dbReference>
<keyword evidence="1" id="KW-0812">Transmembrane</keyword>